<protein>
    <recommendedName>
        <fullName evidence="9">O-antigen/teichoic acid export membrane protein</fullName>
    </recommendedName>
</protein>
<evidence type="ECO:0000256" key="3">
    <source>
        <dbReference type="ARBA" id="ARBA00022692"/>
    </source>
</evidence>
<evidence type="ECO:0000256" key="1">
    <source>
        <dbReference type="ARBA" id="ARBA00004651"/>
    </source>
</evidence>
<comment type="caution">
    <text evidence="7">The sequence shown here is derived from an EMBL/GenBank/DDBJ whole genome shotgun (WGS) entry which is preliminary data.</text>
</comment>
<feature type="transmembrane region" description="Helical" evidence="6">
    <location>
        <begin position="134"/>
        <end position="155"/>
    </location>
</feature>
<keyword evidence="5 6" id="KW-0472">Membrane</keyword>
<proteinExistence type="predicted"/>
<feature type="transmembrane region" description="Helical" evidence="6">
    <location>
        <begin position="436"/>
        <end position="459"/>
    </location>
</feature>
<feature type="transmembrane region" description="Helical" evidence="6">
    <location>
        <begin position="317"/>
        <end position="338"/>
    </location>
</feature>
<feature type="transmembrane region" description="Helical" evidence="6">
    <location>
        <begin position="34"/>
        <end position="54"/>
    </location>
</feature>
<gene>
    <name evidence="7" type="ORF">ACFPPC_06005</name>
</gene>
<comment type="subcellular location">
    <subcellularLocation>
        <location evidence="1">Cell membrane</location>
        <topology evidence="1">Multi-pass membrane protein</topology>
    </subcellularLocation>
</comment>
<keyword evidence="8" id="KW-1185">Reference proteome</keyword>
<feature type="transmembrane region" description="Helical" evidence="6">
    <location>
        <begin position="103"/>
        <end position="122"/>
    </location>
</feature>
<feature type="transmembrane region" description="Helical" evidence="6">
    <location>
        <begin position="282"/>
        <end position="305"/>
    </location>
</feature>
<evidence type="ECO:0000313" key="7">
    <source>
        <dbReference type="EMBL" id="MFC5392194.1"/>
    </source>
</evidence>
<name>A0ABW0HA83_9HYPH</name>
<reference evidence="8" key="1">
    <citation type="journal article" date="2019" name="Int. J. Syst. Evol. Microbiol.">
        <title>The Global Catalogue of Microorganisms (GCM) 10K type strain sequencing project: providing services to taxonomists for standard genome sequencing and annotation.</title>
        <authorList>
            <consortium name="The Broad Institute Genomics Platform"/>
            <consortium name="The Broad Institute Genome Sequencing Center for Infectious Disease"/>
            <person name="Wu L."/>
            <person name="Ma J."/>
        </authorList>
    </citation>
    <scope>NUCLEOTIDE SEQUENCE [LARGE SCALE GENOMIC DNA]</scope>
    <source>
        <strain evidence="8">CGMCC 1.16326</strain>
    </source>
</reference>
<feature type="transmembrane region" description="Helical" evidence="6">
    <location>
        <begin position="75"/>
        <end position="97"/>
    </location>
</feature>
<dbReference type="PANTHER" id="PTHR30250:SF11">
    <property type="entry name" value="O-ANTIGEN TRANSPORTER-RELATED"/>
    <property type="match status" value="1"/>
</dbReference>
<dbReference type="Proteomes" id="UP001596104">
    <property type="component" value="Unassembled WGS sequence"/>
</dbReference>
<keyword evidence="2" id="KW-1003">Cell membrane</keyword>
<evidence type="ECO:0000313" key="8">
    <source>
        <dbReference type="Proteomes" id="UP001596104"/>
    </source>
</evidence>
<evidence type="ECO:0000256" key="2">
    <source>
        <dbReference type="ARBA" id="ARBA00022475"/>
    </source>
</evidence>
<keyword evidence="4 6" id="KW-1133">Transmembrane helix</keyword>
<feature type="transmembrane region" description="Helical" evidence="6">
    <location>
        <begin position="350"/>
        <end position="373"/>
    </location>
</feature>
<accession>A0ABW0HA83</accession>
<dbReference type="EMBL" id="JBHSLV010000009">
    <property type="protein sequence ID" value="MFC5392194.1"/>
    <property type="molecule type" value="Genomic_DNA"/>
</dbReference>
<keyword evidence="3 6" id="KW-0812">Transmembrane</keyword>
<evidence type="ECO:0000256" key="5">
    <source>
        <dbReference type="ARBA" id="ARBA00023136"/>
    </source>
</evidence>
<feature type="transmembrane region" description="Helical" evidence="6">
    <location>
        <begin position="224"/>
        <end position="243"/>
    </location>
</feature>
<evidence type="ECO:0008006" key="9">
    <source>
        <dbReference type="Google" id="ProtNLM"/>
    </source>
</evidence>
<feature type="transmembrane region" description="Helical" evidence="6">
    <location>
        <begin position="7"/>
        <end position="28"/>
    </location>
</feature>
<feature type="transmembrane region" description="Helical" evidence="6">
    <location>
        <begin position="200"/>
        <end position="218"/>
    </location>
</feature>
<feature type="transmembrane region" description="Helical" evidence="6">
    <location>
        <begin position="379"/>
        <end position="399"/>
    </location>
</feature>
<dbReference type="RefSeq" id="WP_377006925.1">
    <property type="nucleotide sequence ID" value="NZ_JBHSLV010000009.1"/>
</dbReference>
<evidence type="ECO:0000256" key="6">
    <source>
        <dbReference type="SAM" id="Phobius"/>
    </source>
</evidence>
<sequence>MAKIAALGSYLYQSVLAFGLLIAVSNLLTAPNYVAYSLFVSIVQFADIACFQWLRAVCSRFYPGPDGESEQAERGVIIAEFIASAVLCLLGVVAATLFDVPLWLGLIGAVAAILQGGGELHLTMLRFRQEFRLFSWLQGARATIVTAATLAGAVAGGDLGHVVAGVLAGNLVYCSLACFLSRRILPWSHIWDGKLVRRHLVYGGVSAGASVAGVLAPLGLKTIFVSALGAAGAAGPLLALDLLQRPFGMIITSLQAVRYPELVARFDREGDSGAIQVELGRYYALLTGFSLIGAAGMIALLGGAARAVVPPALQSSFLLTAPLIMLVALLRALTHTLLSTPAHLQRRLPAIVGLAACDCILTCAGALLAATLYPGDAVAVAAGAAGGAAVAAAGGTIMLRRQPFVMPWWPVVLSGAALALSWLSVSWFAGDLLLSTGVALACALAFGMAPFLTLVRWIVR</sequence>
<dbReference type="InterPro" id="IPR050833">
    <property type="entry name" value="Poly_Biosynth_Transport"/>
</dbReference>
<feature type="transmembrane region" description="Helical" evidence="6">
    <location>
        <begin position="411"/>
        <end position="430"/>
    </location>
</feature>
<evidence type="ECO:0000256" key="4">
    <source>
        <dbReference type="ARBA" id="ARBA00022989"/>
    </source>
</evidence>
<organism evidence="7 8">
    <name type="scientific">Bosea vestrisii</name>
    <dbReference type="NCBI Taxonomy" id="151416"/>
    <lineage>
        <taxon>Bacteria</taxon>
        <taxon>Pseudomonadati</taxon>
        <taxon>Pseudomonadota</taxon>
        <taxon>Alphaproteobacteria</taxon>
        <taxon>Hyphomicrobiales</taxon>
        <taxon>Boseaceae</taxon>
        <taxon>Bosea</taxon>
    </lineage>
</organism>
<dbReference type="PANTHER" id="PTHR30250">
    <property type="entry name" value="PST FAMILY PREDICTED COLANIC ACID TRANSPORTER"/>
    <property type="match status" value="1"/>
</dbReference>
<feature type="transmembrane region" description="Helical" evidence="6">
    <location>
        <begin position="161"/>
        <end position="180"/>
    </location>
</feature>